<keyword evidence="4" id="KW-0687">Ribonucleoprotein</keyword>
<reference evidence="4 5" key="1">
    <citation type="submission" date="2016-10" db="EMBL/GenBank/DDBJ databases">
        <authorList>
            <person name="de Groot N.N."/>
        </authorList>
    </citation>
    <scope>NUCLEOTIDE SEQUENCE [LARGE SCALE GENOMIC DNA]</scope>
    <source>
        <strain evidence="4 5">DSM 22024</strain>
    </source>
</reference>
<name>A0A1H1P140_9ACTN</name>
<dbReference type="Proteomes" id="UP000198983">
    <property type="component" value="Chromosome I"/>
</dbReference>
<proteinExistence type="predicted"/>
<dbReference type="STRING" id="117157.SAMN04489717_1443"/>
<dbReference type="GO" id="GO:0005840">
    <property type="term" value="C:ribosome"/>
    <property type="evidence" value="ECO:0007669"/>
    <property type="project" value="UniProtKB-KW"/>
</dbReference>
<evidence type="ECO:0000313" key="5">
    <source>
        <dbReference type="Proteomes" id="UP000198983"/>
    </source>
</evidence>
<evidence type="ECO:0000256" key="2">
    <source>
        <dbReference type="ARBA" id="ARBA00023315"/>
    </source>
</evidence>
<dbReference type="InterPro" id="IPR050832">
    <property type="entry name" value="Bact_Acetyltransf"/>
</dbReference>
<dbReference type="CDD" id="cd04301">
    <property type="entry name" value="NAT_SF"/>
    <property type="match status" value="1"/>
</dbReference>
<evidence type="ECO:0000256" key="1">
    <source>
        <dbReference type="ARBA" id="ARBA00022679"/>
    </source>
</evidence>
<dbReference type="GO" id="GO:0016747">
    <property type="term" value="F:acyltransferase activity, transferring groups other than amino-acyl groups"/>
    <property type="evidence" value="ECO:0007669"/>
    <property type="project" value="InterPro"/>
</dbReference>
<evidence type="ECO:0000259" key="3">
    <source>
        <dbReference type="PROSITE" id="PS51186"/>
    </source>
</evidence>
<dbReference type="EMBL" id="LT629732">
    <property type="protein sequence ID" value="SDS04740.1"/>
    <property type="molecule type" value="Genomic_DNA"/>
</dbReference>
<dbReference type="InterPro" id="IPR016181">
    <property type="entry name" value="Acyl_CoA_acyltransferase"/>
</dbReference>
<dbReference type="SUPFAM" id="SSF55729">
    <property type="entry name" value="Acyl-CoA N-acyltransferases (Nat)"/>
    <property type="match status" value="1"/>
</dbReference>
<dbReference type="AlphaFoldDB" id="A0A1H1P140"/>
<organism evidence="4 5">
    <name type="scientific">Actinopolymorpha singaporensis</name>
    <dbReference type="NCBI Taxonomy" id="117157"/>
    <lineage>
        <taxon>Bacteria</taxon>
        <taxon>Bacillati</taxon>
        <taxon>Actinomycetota</taxon>
        <taxon>Actinomycetes</taxon>
        <taxon>Propionibacteriales</taxon>
        <taxon>Actinopolymorphaceae</taxon>
        <taxon>Actinopolymorpha</taxon>
    </lineage>
</organism>
<keyword evidence="2" id="KW-0012">Acyltransferase</keyword>
<gene>
    <name evidence="4" type="ORF">SAMN04489717_1443</name>
</gene>
<protein>
    <submittedName>
        <fullName evidence="4">Ribosomal protein S18 acetylase RimI</fullName>
    </submittedName>
</protein>
<dbReference type="PANTHER" id="PTHR43877">
    <property type="entry name" value="AMINOALKYLPHOSPHONATE N-ACETYLTRANSFERASE-RELATED-RELATED"/>
    <property type="match status" value="1"/>
</dbReference>
<sequence>MITITTVRTTDLPVLWAMAVLPHHGATADASVPIPLPAAGGPPAEFPDLADPTASLLEAGGSLLVAEVNGHLVGMAGFRPSERPARAEVVHVRVHPALRRRGVGRSLMAAVETEAAQRGFTEAWLDTATNMPEAMAFYEGVGYAEVGRESRSEWQWTLVYYLKKLTP</sequence>
<keyword evidence="4" id="KW-0689">Ribosomal protein</keyword>
<dbReference type="Pfam" id="PF00583">
    <property type="entry name" value="Acetyltransf_1"/>
    <property type="match status" value="1"/>
</dbReference>
<keyword evidence="5" id="KW-1185">Reference proteome</keyword>
<evidence type="ECO:0000313" key="4">
    <source>
        <dbReference type="EMBL" id="SDS04740.1"/>
    </source>
</evidence>
<dbReference type="InterPro" id="IPR000182">
    <property type="entry name" value="GNAT_dom"/>
</dbReference>
<dbReference type="Gene3D" id="3.40.630.30">
    <property type="match status" value="1"/>
</dbReference>
<accession>A0A1H1P140</accession>
<feature type="domain" description="N-acetyltransferase" evidence="3">
    <location>
        <begin position="2"/>
        <end position="167"/>
    </location>
</feature>
<dbReference type="RefSeq" id="WP_241827829.1">
    <property type="nucleotide sequence ID" value="NZ_LT629732.1"/>
</dbReference>
<dbReference type="PROSITE" id="PS51186">
    <property type="entry name" value="GNAT"/>
    <property type="match status" value="1"/>
</dbReference>
<keyword evidence="1" id="KW-0808">Transferase</keyword>